<feature type="domain" description="HTH gntR-type" evidence="4">
    <location>
        <begin position="10"/>
        <end position="77"/>
    </location>
</feature>
<keyword evidence="6" id="KW-1185">Reference proteome</keyword>
<name>A0A2W7PTM8_9RHOB</name>
<evidence type="ECO:0000256" key="2">
    <source>
        <dbReference type="ARBA" id="ARBA00023125"/>
    </source>
</evidence>
<evidence type="ECO:0000256" key="3">
    <source>
        <dbReference type="ARBA" id="ARBA00023163"/>
    </source>
</evidence>
<sequence length="232" mass="25859">MPWLSHATHNEVVNQICDRIWLAVVQRSLRPGARLKEEDLAEIFGATRARVRQALSILEQDGLVSLVPNRGACIAEPDIGEAQDAFSARLCIEQRLVTRLCRMATQDHIATLRAHVASERAAHDRQDSEAMIRLSGEFHLLIAKLTGADLLMKILRTLTIRTSLITAMYQPQSTQSCGPDEHARILDAIEARDEGRARAEMAHHMQHLETDLHLDEGTIPVSQLHAALKPNP</sequence>
<dbReference type="SMART" id="SM00895">
    <property type="entry name" value="FCD"/>
    <property type="match status" value="1"/>
</dbReference>
<dbReference type="InterPro" id="IPR008920">
    <property type="entry name" value="TF_FadR/GntR_C"/>
</dbReference>
<dbReference type="InterPro" id="IPR000524">
    <property type="entry name" value="Tscrpt_reg_HTH_GntR"/>
</dbReference>
<dbReference type="STRING" id="121821.GCA_001870675_00635"/>
<dbReference type="InterPro" id="IPR036390">
    <property type="entry name" value="WH_DNA-bd_sf"/>
</dbReference>
<comment type="caution">
    <text evidence="5">The sequence shown here is derived from an EMBL/GenBank/DDBJ whole genome shotgun (WGS) entry which is preliminary data.</text>
</comment>
<dbReference type="SUPFAM" id="SSF48008">
    <property type="entry name" value="GntR ligand-binding domain-like"/>
    <property type="match status" value="1"/>
</dbReference>
<dbReference type="InterPro" id="IPR011711">
    <property type="entry name" value="GntR_C"/>
</dbReference>
<dbReference type="EMBL" id="QKZQ01000013">
    <property type="protein sequence ID" value="PZX39568.1"/>
    <property type="molecule type" value="Genomic_DNA"/>
</dbReference>
<dbReference type="Gene3D" id="1.20.120.530">
    <property type="entry name" value="GntR ligand-binding domain-like"/>
    <property type="match status" value="1"/>
</dbReference>
<evidence type="ECO:0000256" key="1">
    <source>
        <dbReference type="ARBA" id="ARBA00023015"/>
    </source>
</evidence>
<dbReference type="GO" id="GO:0003700">
    <property type="term" value="F:DNA-binding transcription factor activity"/>
    <property type="evidence" value="ECO:0007669"/>
    <property type="project" value="InterPro"/>
</dbReference>
<dbReference type="AlphaFoldDB" id="A0A2W7PTM8"/>
<dbReference type="InterPro" id="IPR036388">
    <property type="entry name" value="WH-like_DNA-bd_sf"/>
</dbReference>
<dbReference type="Pfam" id="PF07729">
    <property type="entry name" value="FCD"/>
    <property type="match status" value="1"/>
</dbReference>
<proteinExistence type="predicted"/>
<evidence type="ECO:0000259" key="4">
    <source>
        <dbReference type="PROSITE" id="PS50949"/>
    </source>
</evidence>
<dbReference type="SMART" id="SM00345">
    <property type="entry name" value="HTH_GNTR"/>
    <property type="match status" value="1"/>
</dbReference>
<keyword evidence="3" id="KW-0804">Transcription</keyword>
<evidence type="ECO:0000313" key="5">
    <source>
        <dbReference type="EMBL" id="PZX39568.1"/>
    </source>
</evidence>
<organism evidence="5 6">
    <name type="scientific">Roseinatronobacter thiooxidans</name>
    <dbReference type="NCBI Taxonomy" id="121821"/>
    <lineage>
        <taxon>Bacteria</taxon>
        <taxon>Pseudomonadati</taxon>
        <taxon>Pseudomonadota</taxon>
        <taxon>Alphaproteobacteria</taxon>
        <taxon>Rhodobacterales</taxon>
        <taxon>Paracoccaceae</taxon>
        <taxon>Roseinatronobacter</taxon>
    </lineage>
</organism>
<dbReference type="PANTHER" id="PTHR43537">
    <property type="entry name" value="TRANSCRIPTIONAL REGULATOR, GNTR FAMILY"/>
    <property type="match status" value="1"/>
</dbReference>
<protein>
    <submittedName>
        <fullName evidence="5">GntR family transcriptional regulator</fullName>
    </submittedName>
</protein>
<keyword evidence="2" id="KW-0238">DNA-binding</keyword>
<dbReference type="Gene3D" id="1.10.10.10">
    <property type="entry name" value="Winged helix-like DNA-binding domain superfamily/Winged helix DNA-binding domain"/>
    <property type="match status" value="1"/>
</dbReference>
<keyword evidence="1" id="KW-0805">Transcription regulation</keyword>
<dbReference type="RefSeq" id="WP_071469483.1">
    <property type="nucleotide sequence ID" value="NZ_MEHT01000015.1"/>
</dbReference>
<dbReference type="SUPFAM" id="SSF46785">
    <property type="entry name" value="Winged helix' DNA-binding domain"/>
    <property type="match status" value="1"/>
</dbReference>
<dbReference type="Proteomes" id="UP000249364">
    <property type="component" value="Unassembled WGS sequence"/>
</dbReference>
<dbReference type="GO" id="GO:0003677">
    <property type="term" value="F:DNA binding"/>
    <property type="evidence" value="ECO:0007669"/>
    <property type="project" value="UniProtKB-KW"/>
</dbReference>
<evidence type="ECO:0000313" key="6">
    <source>
        <dbReference type="Proteomes" id="UP000249364"/>
    </source>
</evidence>
<gene>
    <name evidence="5" type="ORF">LY56_02738</name>
</gene>
<reference evidence="5 6" key="1">
    <citation type="submission" date="2018-06" db="EMBL/GenBank/DDBJ databases">
        <title>Genomic Encyclopedia of Archaeal and Bacterial Type Strains, Phase II (KMG-II): from individual species to whole genera.</title>
        <authorList>
            <person name="Goeker M."/>
        </authorList>
    </citation>
    <scope>NUCLEOTIDE SEQUENCE [LARGE SCALE GENOMIC DNA]</scope>
    <source>
        <strain evidence="5 6">DSM 13087</strain>
    </source>
</reference>
<dbReference type="OrthoDB" id="7618373at2"/>
<accession>A0A2W7PTM8</accession>
<dbReference type="PROSITE" id="PS50949">
    <property type="entry name" value="HTH_GNTR"/>
    <property type="match status" value="1"/>
</dbReference>
<dbReference type="Pfam" id="PF00392">
    <property type="entry name" value="GntR"/>
    <property type="match status" value="1"/>
</dbReference>
<dbReference type="PANTHER" id="PTHR43537:SF53">
    <property type="entry name" value="HTH-TYPE TRANSCRIPTIONAL REPRESSOR NANR"/>
    <property type="match status" value="1"/>
</dbReference>